<name>A0A9W8LY47_9FUNG</name>
<evidence type="ECO:0000313" key="2">
    <source>
        <dbReference type="Proteomes" id="UP001139887"/>
    </source>
</evidence>
<gene>
    <name evidence="1" type="ORF">IWW36_005432</name>
</gene>
<keyword evidence="2" id="KW-1185">Reference proteome</keyword>
<feature type="non-terminal residue" evidence="1">
    <location>
        <position position="56"/>
    </location>
</feature>
<accession>A0A9W8LY47</accession>
<feature type="non-terminal residue" evidence="1">
    <location>
        <position position="1"/>
    </location>
</feature>
<dbReference type="Proteomes" id="UP001139887">
    <property type="component" value="Unassembled WGS sequence"/>
</dbReference>
<proteinExistence type="predicted"/>
<reference evidence="1" key="1">
    <citation type="submission" date="2022-07" db="EMBL/GenBank/DDBJ databases">
        <title>Phylogenomic reconstructions and comparative analyses of Kickxellomycotina fungi.</title>
        <authorList>
            <person name="Reynolds N.K."/>
            <person name="Stajich J.E."/>
            <person name="Barry K."/>
            <person name="Grigoriev I.V."/>
            <person name="Crous P."/>
            <person name="Smith M.E."/>
        </authorList>
    </citation>
    <scope>NUCLEOTIDE SEQUENCE</scope>
    <source>
        <strain evidence="1">NRRL 1566</strain>
    </source>
</reference>
<dbReference type="AlphaFoldDB" id="A0A9W8LY47"/>
<sequence>IPELQGCESIQVDPRTGLAYLACGNRSARQKWLISSKKCSSAKVDPNDNVIVMDGN</sequence>
<comment type="caution">
    <text evidence="1">The sequence shown here is derived from an EMBL/GenBank/DDBJ whole genome shotgun (WGS) entry which is preliminary data.</text>
</comment>
<organism evidence="1 2">
    <name type="scientific">Coemansia brasiliensis</name>
    <dbReference type="NCBI Taxonomy" id="2650707"/>
    <lineage>
        <taxon>Eukaryota</taxon>
        <taxon>Fungi</taxon>
        <taxon>Fungi incertae sedis</taxon>
        <taxon>Zoopagomycota</taxon>
        <taxon>Kickxellomycotina</taxon>
        <taxon>Kickxellomycetes</taxon>
        <taxon>Kickxellales</taxon>
        <taxon>Kickxellaceae</taxon>
        <taxon>Coemansia</taxon>
    </lineage>
</organism>
<protein>
    <submittedName>
        <fullName evidence="1">Uncharacterized protein</fullName>
    </submittedName>
</protein>
<dbReference type="EMBL" id="JANBUW010001298">
    <property type="protein sequence ID" value="KAJ2843773.1"/>
    <property type="molecule type" value="Genomic_DNA"/>
</dbReference>
<evidence type="ECO:0000313" key="1">
    <source>
        <dbReference type="EMBL" id="KAJ2843773.1"/>
    </source>
</evidence>